<dbReference type="InterPro" id="IPR050595">
    <property type="entry name" value="Bact_response_regulator"/>
</dbReference>
<reference evidence="4" key="1">
    <citation type="submission" date="2022-12" db="EMBL/GenBank/DDBJ databases">
        <title>Genome sequence of HCMS5-2.</title>
        <authorList>
            <person name="Woo H."/>
        </authorList>
    </citation>
    <scope>NUCLEOTIDE SEQUENCE</scope>
    <source>
        <strain evidence="4">HCMS5-2</strain>
    </source>
</reference>
<evidence type="ECO:0000259" key="3">
    <source>
        <dbReference type="PROSITE" id="PS50110"/>
    </source>
</evidence>
<dbReference type="EMBL" id="JAPWGM010000001">
    <property type="protein sequence ID" value="MCZ4242658.1"/>
    <property type="molecule type" value="Genomic_DNA"/>
</dbReference>
<evidence type="ECO:0000313" key="5">
    <source>
        <dbReference type="Proteomes" id="UP001144347"/>
    </source>
</evidence>
<sequence length="119" mass="13287">MENKKILIADDDEGIVDAVTMILEVMGYEVEHTYDGGTVIDAVKSKPDLIMLDIWMSGHDGRDICKALKNNPDYKEIPILMISASRDIKQSALDAGANDFMEKPFEMDSLLNKVNLLLN</sequence>
<name>A0ABT4L674_9SPHI</name>
<dbReference type="Proteomes" id="UP001144347">
    <property type="component" value="Unassembled WGS sequence"/>
</dbReference>
<dbReference type="InterPro" id="IPR011006">
    <property type="entry name" value="CheY-like_superfamily"/>
</dbReference>
<dbReference type="SMART" id="SM00448">
    <property type="entry name" value="REC"/>
    <property type="match status" value="1"/>
</dbReference>
<keyword evidence="1 2" id="KW-0597">Phosphoprotein</keyword>
<protein>
    <submittedName>
        <fullName evidence="4">Response regulator transcription factor</fullName>
    </submittedName>
</protein>
<feature type="modified residue" description="4-aspartylphosphate" evidence="2">
    <location>
        <position position="53"/>
    </location>
</feature>
<accession>A0ABT4L674</accession>
<dbReference type="SUPFAM" id="SSF52172">
    <property type="entry name" value="CheY-like"/>
    <property type="match status" value="1"/>
</dbReference>
<feature type="domain" description="Response regulatory" evidence="3">
    <location>
        <begin position="5"/>
        <end position="118"/>
    </location>
</feature>
<dbReference type="PANTHER" id="PTHR44591:SF3">
    <property type="entry name" value="RESPONSE REGULATORY DOMAIN-CONTAINING PROTEIN"/>
    <property type="match status" value="1"/>
</dbReference>
<evidence type="ECO:0000256" key="1">
    <source>
        <dbReference type="ARBA" id="ARBA00022553"/>
    </source>
</evidence>
<gene>
    <name evidence="4" type="ORF">O0955_01455</name>
</gene>
<dbReference type="PANTHER" id="PTHR44591">
    <property type="entry name" value="STRESS RESPONSE REGULATOR PROTEIN 1"/>
    <property type="match status" value="1"/>
</dbReference>
<dbReference type="Pfam" id="PF00072">
    <property type="entry name" value="Response_reg"/>
    <property type="match status" value="1"/>
</dbReference>
<comment type="caution">
    <text evidence="4">The sequence shown here is derived from an EMBL/GenBank/DDBJ whole genome shotgun (WGS) entry which is preliminary data.</text>
</comment>
<proteinExistence type="predicted"/>
<dbReference type="RefSeq" id="WP_269425750.1">
    <property type="nucleotide sequence ID" value="NZ_JAPWGM010000001.1"/>
</dbReference>
<dbReference type="InterPro" id="IPR001789">
    <property type="entry name" value="Sig_transdc_resp-reg_receiver"/>
</dbReference>
<keyword evidence="5" id="KW-1185">Reference proteome</keyword>
<organism evidence="4 5">
    <name type="scientific">Pedobacter punctiformis</name>
    <dbReference type="NCBI Taxonomy" id="3004097"/>
    <lineage>
        <taxon>Bacteria</taxon>
        <taxon>Pseudomonadati</taxon>
        <taxon>Bacteroidota</taxon>
        <taxon>Sphingobacteriia</taxon>
        <taxon>Sphingobacteriales</taxon>
        <taxon>Sphingobacteriaceae</taxon>
        <taxon>Pedobacter</taxon>
    </lineage>
</organism>
<evidence type="ECO:0000256" key="2">
    <source>
        <dbReference type="PROSITE-ProRule" id="PRU00169"/>
    </source>
</evidence>
<dbReference type="Gene3D" id="3.40.50.2300">
    <property type="match status" value="1"/>
</dbReference>
<evidence type="ECO:0000313" key="4">
    <source>
        <dbReference type="EMBL" id="MCZ4242658.1"/>
    </source>
</evidence>
<dbReference type="PROSITE" id="PS50110">
    <property type="entry name" value="RESPONSE_REGULATORY"/>
    <property type="match status" value="1"/>
</dbReference>